<evidence type="ECO:0000256" key="1">
    <source>
        <dbReference type="SAM" id="MobiDB-lite"/>
    </source>
</evidence>
<dbReference type="OrthoDB" id="10266692at2759"/>
<feature type="domain" description="Helix-turn-helix" evidence="2">
    <location>
        <begin position="42"/>
        <end position="102"/>
    </location>
</feature>
<dbReference type="InterPro" id="IPR058912">
    <property type="entry name" value="HTH_animal"/>
</dbReference>
<evidence type="ECO:0000313" key="4">
    <source>
        <dbReference type="Proteomes" id="UP000663834"/>
    </source>
</evidence>
<evidence type="ECO:0000313" key="3">
    <source>
        <dbReference type="EMBL" id="CAF1660000.1"/>
    </source>
</evidence>
<dbReference type="PANTHER" id="PTHR21301">
    <property type="entry name" value="REVERSE TRANSCRIPTASE"/>
    <property type="match status" value="1"/>
</dbReference>
<protein>
    <recommendedName>
        <fullName evidence="2">Helix-turn-helix domain-containing protein</fullName>
    </recommendedName>
</protein>
<name>A0A816F9V6_9BILA</name>
<gene>
    <name evidence="3" type="ORF">KQP761_LOCUS31817</name>
</gene>
<comment type="caution">
    <text evidence="3">The sequence shown here is derived from an EMBL/GenBank/DDBJ whole genome shotgun (WGS) entry which is preliminary data.</text>
</comment>
<organism evidence="3 4">
    <name type="scientific">Rotaria magnacalcarata</name>
    <dbReference type="NCBI Taxonomy" id="392030"/>
    <lineage>
        <taxon>Eukaryota</taxon>
        <taxon>Metazoa</taxon>
        <taxon>Spiralia</taxon>
        <taxon>Gnathifera</taxon>
        <taxon>Rotifera</taxon>
        <taxon>Eurotatoria</taxon>
        <taxon>Bdelloidea</taxon>
        <taxon>Philodinida</taxon>
        <taxon>Philodinidae</taxon>
        <taxon>Rotaria</taxon>
    </lineage>
</organism>
<sequence>MHPNIKLDYKIGNSLPFLDVQLINNNGILSTCVYHKPAAEPYVTPFISDHPRHAFSNIIKTFIERAARYSSTFEAFNYERHSIKLMLLYNEYPSTFIENEFHKYFSEYISKSPFLPLLDDERKYFMRKQILGQPTPRQTQVALSAALADIDNDPLDDDERQQPNPDPKKSEEKNSNINEKFFTHYTYEKRFKTCKRDMHQVYYDTFKDTPAMYTKLIVGNRIRHPAHNELIRKRPNKTLLQNTTTTKSNNEFQQIFILTTHISWKSVVFVLNFSYIWMSYDPKYAQNKGKCKGHWKGTPLGSSYTGGVCWACSKGCAALSVLALKGLDPNKDNITYHLNDNADVIWSKAGYKKQESKIPSSFPCIAKLSNRQHYVILTGNADNKGYNAWDPSGGKVKTFDSKQIGPIFA</sequence>
<dbReference type="EMBL" id="CAJNOW010017751">
    <property type="protein sequence ID" value="CAF1660000.1"/>
    <property type="molecule type" value="Genomic_DNA"/>
</dbReference>
<dbReference type="Proteomes" id="UP000663834">
    <property type="component" value="Unassembled WGS sequence"/>
</dbReference>
<evidence type="ECO:0000259" key="2">
    <source>
        <dbReference type="Pfam" id="PF26215"/>
    </source>
</evidence>
<feature type="region of interest" description="Disordered" evidence="1">
    <location>
        <begin position="151"/>
        <end position="175"/>
    </location>
</feature>
<proteinExistence type="predicted"/>
<dbReference type="PANTHER" id="PTHR21301:SF10">
    <property type="entry name" value="REVERSE TRANSCRIPTASE DOMAIN-CONTAINING PROTEIN"/>
    <property type="match status" value="1"/>
</dbReference>
<dbReference type="AlphaFoldDB" id="A0A816F9V6"/>
<reference evidence="3" key="1">
    <citation type="submission" date="2021-02" db="EMBL/GenBank/DDBJ databases">
        <authorList>
            <person name="Nowell W R."/>
        </authorList>
    </citation>
    <scope>NUCLEOTIDE SEQUENCE</scope>
</reference>
<dbReference type="Pfam" id="PF26215">
    <property type="entry name" value="HTH_animal"/>
    <property type="match status" value="1"/>
</dbReference>
<accession>A0A816F9V6</accession>